<dbReference type="PANTHER" id="PTHR40621">
    <property type="entry name" value="TRANSCRIPTION FACTOR KAPC-RELATED"/>
    <property type="match status" value="1"/>
</dbReference>
<evidence type="ECO:0000313" key="7">
    <source>
        <dbReference type="Proteomes" id="UP000807353"/>
    </source>
</evidence>
<name>A0A9P5XR50_9AGAR</name>
<evidence type="ECO:0000256" key="4">
    <source>
        <dbReference type="SAM" id="MobiDB-lite"/>
    </source>
</evidence>
<sequence>MESFGAIESTPLWDLSHASSFSQIADDDFLALLQKQFPTGNAATNYDYTDGINPQNISRYSLPSITPPSEDSSPSPPNMNGDGGNDEGTDPVLKRKASDEDFEEGPSQKSQHTSGNKKSSSMARRKSLGTTAPPKDETRLLKRKEQNRAAQRAFRERKEKHVKDLEDKVAALEAKNEQALSENENLRDLLSRLQNENLSLKQSSFTFAVPKTAGTSTENAQASTSFASQSPAFSASSPAFSASSRLSVAQSPASTRSPTSPKAQNPLDWSSLTSFDPAMLNLLDDSPQTTATDGAMQMDFGFGATSNPGLTNNTPYTTIASNPMFMSFASTFDSASPAASSTETHSGYNFDMNGLSTWSPANPNEQSLDDLLGAYMARSDTHYGASSSASDSPITHHSTVNNINTAASRSPAFSTTSSPSSITSDPLFDTPRDGSASDSDIGHEGHNESDCPKTKGELVKRIESSGPSPFAPATNTNKTLRKSSDEILGTMIMCEGSNFPKTQQSDQNIEVLSAWRSITSNPKFKVRYPTFPYDPSLPSSSQDIDINELCSEFTDKARCDGTKVVLEPQGVSCILKNLSNPRK</sequence>
<dbReference type="InterPro" id="IPR023167">
    <property type="entry name" value="Yap1_redox_dom_sf"/>
</dbReference>
<keyword evidence="7" id="KW-1185">Reference proteome</keyword>
<comment type="subcellular location">
    <subcellularLocation>
        <location evidence="2">Cytoplasm</location>
    </subcellularLocation>
    <subcellularLocation>
        <location evidence="1">Nucleus</location>
    </subcellularLocation>
</comment>
<evidence type="ECO:0000256" key="2">
    <source>
        <dbReference type="ARBA" id="ARBA00004496"/>
    </source>
</evidence>
<dbReference type="InterPro" id="IPR004827">
    <property type="entry name" value="bZIP"/>
</dbReference>
<dbReference type="GO" id="GO:0000976">
    <property type="term" value="F:transcription cis-regulatory region binding"/>
    <property type="evidence" value="ECO:0007669"/>
    <property type="project" value="InterPro"/>
</dbReference>
<evidence type="ECO:0000256" key="1">
    <source>
        <dbReference type="ARBA" id="ARBA00004123"/>
    </source>
</evidence>
<feature type="region of interest" description="Disordered" evidence="4">
    <location>
        <begin position="40"/>
        <end position="162"/>
    </location>
</feature>
<reference evidence="6" key="1">
    <citation type="submission" date="2020-11" db="EMBL/GenBank/DDBJ databases">
        <authorList>
            <consortium name="DOE Joint Genome Institute"/>
            <person name="Ahrendt S."/>
            <person name="Riley R."/>
            <person name="Andreopoulos W."/>
            <person name="Labutti K."/>
            <person name="Pangilinan J."/>
            <person name="Ruiz-Duenas F.J."/>
            <person name="Barrasa J.M."/>
            <person name="Sanchez-Garcia M."/>
            <person name="Camarero S."/>
            <person name="Miyauchi S."/>
            <person name="Serrano A."/>
            <person name="Linde D."/>
            <person name="Babiker R."/>
            <person name="Drula E."/>
            <person name="Ayuso-Fernandez I."/>
            <person name="Pacheco R."/>
            <person name="Padilla G."/>
            <person name="Ferreira P."/>
            <person name="Barriuso J."/>
            <person name="Kellner H."/>
            <person name="Castanera R."/>
            <person name="Alfaro M."/>
            <person name="Ramirez L."/>
            <person name="Pisabarro A.G."/>
            <person name="Kuo A."/>
            <person name="Tritt A."/>
            <person name="Lipzen A."/>
            <person name="He G."/>
            <person name="Yan M."/>
            <person name="Ng V."/>
            <person name="Cullen D."/>
            <person name="Martin F."/>
            <person name="Rosso M.-N."/>
            <person name="Henrissat B."/>
            <person name="Hibbett D."/>
            <person name="Martinez A.T."/>
            <person name="Grigoriev I.V."/>
        </authorList>
    </citation>
    <scope>NUCLEOTIDE SEQUENCE</scope>
    <source>
        <strain evidence="6">CBS 247.69</strain>
    </source>
</reference>
<dbReference type="AlphaFoldDB" id="A0A9P5XR50"/>
<dbReference type="GO" id="GO:0090575">
    <property type="term" value="C:RNA polymerase II transcription regulator complex"/>
    <property type="evidence" value="ECO:0007669"/>
    <property type="project" value="TreeGrafter"/>
</dbReference>
<dbReference type="GO" id="GO:0001228">
    <property type="term" value="F:DNA-binding transcription activator activity, RNA polymerase II-specific"/>
    <property type="evidence" value="ECO:0007669"/>
    <property type="project" value="TreeGrafter"/>
</dbReference>
<proteinExistence type="predicted"/>
<dbReference type="SMART" id="SM00338">
    <property type="entry name" value="BRLZ"/>
    <property type="match status" value="1"/>
</dbReference>
<feature type="compositionally biased region" description="Low complexity" evidence="4">
    <location>
        <begin position="406"/>
        <end position="426"/>
    </location>
</feature>
<dbReference type="Gene3D" id="1.20.5.170">
    <property type="match status" value="1"/>
</dbReference>
<protein>
    <recommendedName>
        <fullName evidence="5">BZIP domain-containing protein</fullName>
    </recommendedName>
</protein>
<dbReference type="InterPro" id="IPR046347">
    <property type="entry name" value="bZIP_sf"/>
</dbReference>
<dbReference type="SUPFAM" id="SSF111430">
    <property type="entry name" value="YAP1 redox domain"/>
    <property type="match status" value="1"/>
</dbReference>
<feature type="region of interest" description="Disordered" evidence="4">
    <location>
        <begin position="250"/>
        <end position="270"/>
    </location>
</feature>
<accession>A0A9P5XR50</accession>
<dbReference type="PROSITE" id="PS00036">
    <property type="entry name" value="BZIP_BASIC"/>
    <property type="match status" value="1"/>
</dbReference>
<evidence type="ECO:0000259" key="5">
    <source>
        <dbReference type="PROSITE" id="PS50217"/>
    </source>
</evidence>
<evidence type="ECO:0000313" key="6">
    <source>
        <dbReference type="EMBL" id="KAF9455370.1"/>
    </source>
</evidence>
<dbReference type="PANTHER" id="PTHR40621:SF6">
    <property type="entry name" value="AP-1-LIKE TRANSCRIPTION FACTOR YAP1-RELATED"/>
    <property type="match status" value="1"/>
</dbReference>
<keyword evidence="3" id="KW-0539">Nucleus</keyword>
<gene>
    <name evidence="6" type="ORF">BDZ94DRAFT_1230954</name>
</gene>
<feature type="compositionally biased region" description="Basic and acidic residues" evidence="4">
    <location>
        <begin position="134"/>
        <end position="162"/>
    </location>
</feature>
<feature type="compositionally biased region" description="Polar residues" evidence="4">
    <location>
        <begin position="40"/>
        <end position="61"/>
    </location>
</feature>
<dbReference type="Proteomes" id="UP000807353">
    <property type="component" value="Unassembled WGS sequence"/>
</dbReference>
<dbReference type="InterPro" id="IPR050936">
    <property type="entry name" value="AP-1-like"/>
</dbReference>
<feature type="region of interest" description="Disordered" evidence="4">
    <location>
        <begin position="406"/>
        <end position="454"/>
    </location>
</feature>
<dbReference type="PROSITE" id="PS50217">
    <property type="entry name" value="BZIP"/>
    <property type="match status" value="1"/>
</dbReference>
<comment type="caution">
    <text evidence="6">The sequence shown here is derived from an EMBL/GenBank/DDBJ whole genome shotgun (WGS) entry which is preliminary data.</text>
</comment>
<dbReference type="OrthoDB" id="2593073at2759"/>
<feature type="compositionally biased region" description="Low complexity" evidence="4">
    <location>
        <begin position="63"/>
        <end position="73"/>
    </location>
</feature>
<feature type="compositionally biased region" description="Basic and acidic residues" evidence="4">
    <location>
        <begin position="440"/>
        <end position="454"/>
    </location>
</feature>
<dbReference type="EMBL" id="MU150724">
    <property type="protein sequence ID" value="KAF9455370.1"/>
    <property type="molecule type" value="Genomic_DNA"/>
</dbReference>
<dbReference type="GO" id="GO:0005737">
    <property type="term" value="C:cytoplasm"/>
    <property type="evidence" value="ECO:0007669"/>
    <property type="project" value="UniProtKB-SubCell"/>
</dbReference>
<dbReference type="Gene3D" id="1.10.238.100">
    <property type="entry name" value="YAP1 redox domain. Chain B"/>
    <property type="match status" value="1"/>
</dbReference>
<evidence type="ECO:0000256" key="3">
    <source>
        <dbReference type="ARBA" id="ARBA00023242"/>
    </source>
</evidence>
<organism evidence="6 7">
    <name type="scientific">Collybia nuda</name>
    <dbReference type="NCBI Taxonomy" id="64659"/>
    <lineage>
        <taxon>Eukaryota</taxon>
        <taxon>Fungi</taxon>
        <taxon>Dikarya</taxon>
        <taxon>Basidiomycota</taxon>
        <taxon>Agaricomycotina</taxon>
        <taxon>Agaricomycetes</taxon>
        <taxon>Agaricomycetidae</taxon>
        <taxon>Agaricales</taxon>
        <taxon>Tricholomatineae</taxon>
        <taxon>Clitocybaceae</taxon>
        <taxon>Collybia</taxon>
    </lineage>
</organism>
<feature type="domain" description="BZIP" evidence="5">
    <location>
        <begin position="137"/>
        <end position="200"/>
    </location>
</feature>
<dbReference type="SUPFAM" id="SSF57959">
    <property type="entry name" value="Leucine zipper domain"/>
    <property type="match status" value="1"/>
</dbReference>
<dbReference type="CDD" id="cd14688">
    <property type="entry name" value="bZIP_YAP"/>
    <property type="match status" value="1"/>
</dbReference>
<dbReference type="Pfam" id="PF00170">
    <property type="entry name" value="bZIP_1"/>
    <property type="match status" value="1"/>
</dbReference>
<feature type="compositionally biased region" description="Polar residues" evidence="4">
    <location>
        <begin position="107"/>
        <end position="122"/>
    </location>
</feature>